<dbReference type="RefSeq" id="WP_072919576.1">
    <property type="nucleotide sequence ID" value="NZ_FQYQ01000039.1"/>
</dbReference>
<accession>A0A1M6L928</accession>
<evidence type="ECO:0000256" key="1">
    <source>
        <dbReference type="SAM" id="Coils"/>
    </source>
</evidence>
<gene>
    <name evidence="2" type="ORF">SAMN02745725_03053</name>
</gene>
<keyword evidence="1" id="KW-0175">Coiled coil</keyword>
<dbReference type="AlphaFoldDB" id="A0A1M6L928"/>
<evidence type="ECO:0000313" key="2">
    <source>
        <dbReference type="EMBL" id="SHJ67663.1"/>
    </source>
</evidence>
<evidence type="ECO:0000313" key="3">
    <source>
        <dbReference type="Proteomes" id="UP000184185"/>
    </source>
</evidence>
<feature type="coiled-coil region" evidence="1">
    <location>
        <begin position="206"/>
        <end position="233"/>
    </location>
</feature>
<reference evidence="2 3" key="1">
    <citation type="submission" date="2016-11" db="EMBL/GenBank/DDBJ databases">
        <authorList>
            <person name="Jaros S."/>
            <person name="Januszkiewicz K."/>
            <person name="Wedrychowicz H."/>
        </authorList>
    </citation>
    <scope>NUCLEOTIDE SEQUENCE [LARGE SCALE GENOMIC DNA]</scope>
    <source>
        <strain evidence="2 3">DSM 14809</strain>
    </source>
</reference>
<proteinExistence type="predicted"/>
<dbReference type="Proteomes" id="UP000184185">
    <property type="component" value="Unassembled WGS sequence"/>
</dbReference>
<feature type="coiled-coil region" evidence="1">
    <location>
        <begin position="117"/>
        <end position="151"/>
    </location>
</feature>
<protein>
    <recommendedName>
        <fullName evidence="4">Relaxase/Mobilisation nuclease domain-containing protein</fullName>
    </recommendedName>
</protein>
<dbReference type="EMBL" id="FQYQ01000039">
    <property type="protein sequence ID" value="SHJ67663.1"/>
    <property type="molecule type" value="Genomic_DNA"/>
</dbReference>
<keyword evidence="3" id="KW-1185">Reference proteome</keyword>
<organism evidence="2 3">
    <name type="scientific">Pseudobutyrivibrio xylanivorans DSM 14809</name>
    <dbReference type="NCBI Taxonomy" id="1123012"/>
    <lineage>
        <taxon>Bacteria</taxon>
        <taxon>Bacillati</taxon>
        <taxon>Bacillota</taxon>
        <taxon>Clostridia</taxon>
        <taxon>Lachnospirales</taxon>
        <taxon>Lachnospiraceae</taxon>
        <taxon>Pseudobutyrivibrio</taxon>
    </lineage>
</organism>
<evidence type="ECO:0008006" key="4">
    <source>
        <dbReference type="Google" id="ProtNLM"/>
    </source>
</evidence>
<name>A0A1M6L928_PSEXY</name>
<sequence>MLKILQEKYNVEVDDSGKYIKFKAEGQKNFSRINSLGAGYDKEEIEKKITGDYKEKTPKTEKNRTQTKEEKLGLLIDIQQKIKEGKGIGYEKWARKFNMKQTAKTLSFLADNGINSYEELSEKHNDLYNHYEALRLKIKEYDAKMEDIRVLQGTIITYIKTNDAYQKYKKSGYNKKVKEQYLDEITAHQEARKHFNNYEGGKVPRIKELKEQYAILKEEKAELYKEYNKSKRVYVELAVAKKNIDYILEKDNEINQDSYRKDDFERSR</sequence>